<feature type="transmembrane region" description="Helical" evidence="8">
    <location>
        <begin position="465"/>
        <end position="482"/>
    </location>
</feature>
<dbReference type="Proteomes" id="UP001165652">
    <property type="component" value="Unassembled WGS sequence"/>
</dbReference>
<feature type="transmembrane region" description="Helical" evidence="8">
    <location>
        <begin position="201"/>
        <end position="222"/>
    </location>
</feature>
<feature type="transmembrane region" description="Helical" evidence="8">
    <location>
        <begin position="408"/>
        <end position="426"/>
    </location>
</feature>
<feature type="transmembrane region" description="Helical" evidence="8">
    <location>
        <begin position="363"/>
        <end position="381"/>
    </location>
</feature>
<proteinExistence type="inferred from homology"/>
<evidence type="ECO:0000256" key="1">
    <source>
        <dbReference type="ARBA" id="ARBA00004651"/>
    </source>
</evidence>
<feature type="transmembrane region" description="Helical" evidence="8">
    <location>
        <begin position="535"/>
        <end position="560"/>
    </location>
</feature>
<sequence>MADGAAGPCRADGGWRAWSAAGLLIAALTLPAAALSVQALATSLRPSLWLAAVLAPDPADPVQLRVHFVTMPRIAASILCGAALALAGVIFQQVLRNPLAAPSTLGVSAGAKLALVSTTLWAPGLFVFGRETVALAGGGAALAVVLALTWRKSFAPVAVVLAGLVLGLYCGAAAAALVLFEEHTLVGLFIWGSGSLSLQGWAVVSTLATQLAVTAVLLVPILRPLSVLSLEEAGARSVGVSLHGTRLAALTLAVALTAFVVSGVGVIGFVGLVAPALARLAGARRLRDRLLLAPLLGAGLLWSTDQLVQRAGEAIGGLLPTGAVTALFGSPLLLWLLPRLRVAAPLPVVDPGTTPHRRRAEPLLVGLTIALVVAFVGSLLLGRTPSGAWALAGSDDLAALLPWRAPRALAALCAGAMLAAAGVILQRTTRNPMASPEVLGVGAGAALGLVVVVFAVAVAGHGLQLAGAAGGAFAVLGLIVLLGRRSGFGPERVLLAGIAIGALLDALVGVVTAGGDPRSLMILNWMSGSTYQVDGPQAAWCAGGAILLIGAVALCSRWLDLMPLGDPASAALGLDLARVRLILLGLAAGATAAATLLVGPLTFVGLTAPHLAVRLGLQRALSQLAGAVLAGALVMVTADWLGRMAAFPWQMPAGLIATLIGGPALIWLLARR</sequence>
<evidence type="ECO:0000256" key="8">
    <source>
        <dbReference type="SAM" id="Phobius"/>
    </source>
</evidence>
<evidence type="ECO:0000256" key="5">
    <source>
        <dbReference type="ARBA" id="ARBA00022692"/>
    </source>
</evidence>
<dbReference type="CDD" id="cd06550">
    <property type="entry name" value="TM_ABC_iron-siderophores_like"/>
    <property type="match status" value="1"/>
</dbReference>
<keyword evidence="10" id="KW-1185">Reference proteome</keyword>
<evidence type="ECO:0000256" key="7">
    <source>
        <dbReference type="ARBA" id="ARBA00023136"/>
    </source>
</evidence>
<keyword evidence="5 8" id="KW-0812">Transmembrane</keyword>
<reference evidence="9" key="2">
    <citation type="submission" date="2023-02" db="EMBL/GenBank/DDBJ databases">
        <authorList>
            <person name="Rayyan A."/>
            <person name="Meyer T."/>
            <person name="Kyndt J.A."/>
        </authorList>
    </citation>
    <scope>NUCLEOTIDE SEQUENCE</scope>
    <source>
        <strain evidence="9">DSM 9987</strain>
    </source>
</reference>
<keyword evidence="4" id="KW-1003">Cell membrane</keyword>
<dbReference type="InterPro" id="IPR037294">
    <property type="entry name" value="ABC_BtuC-like"/>
</dbReference>
<feature type="transmembrane region" description="Helical" evidence="8">
    <location>
        <begin position="20"/>
        <end position="41"/>
    </location>
</feature>
<evidence type="ECO:0000256" key="4">
    <source>
        <dbReference type="ARBA" id="ARBA00022475"/>
    </source>
</evidence>
<comment type="subcellular location">
    <subcellularLocation>
        <location evidence="1">Cell membrane</location>
        <topology evidence="1">Multi-pass membrane protein</topology>
    </subcellularLocation>
</comment>
<keyword evidence="3" id="KW-0813">Transport</keyword>
<feature type="transmembrane region" description="Helical" evidence="8">
    <location>
        <begin position="438"/>
        <end position="459"/>
    </location>
</feature>
<evidence type="ECO:0000256" key="3">
    <source>
        <dbReference type="ARBA" id="ARBA00022448"/>
    </source>
</evidence>
<dbReference type="SUPFAM" id="SSF81345">
    <property type="entry name" value="ABC transporter involved in vitamin B12 uptake, BtuC"/>
    <property type="match status" value="2"/>
</dbReference>
<feature type="transmembrane region" description="Helical" evidence="8">
    <location>
        <begin position="247"/>
        <end position="278"/>
    </location>
</feature>
<dbReference type="NCBIfam" id="NF007866">
    <property type="entry name" value="PRK10577.1-2"/>
    <property type="match status" value="1"/>
</dbReference>
<evidence type="ECO:0000313" key="10">
    <source>
        <dbReference type="Proteomes" id="UP001165652"/>
    </source>
</evidence>
<evidence type="ECO:0000256" key="6">
    <source>
        <dbReference type="ARBA" id="ARBA00022989"/>
    </source>
</evidence>
<dbReference type="PANTHER" id="PTHR30472:SF37">
    <property type="entry name" value="FE(3+) DICITRATE TRANSPORT SYSTEM PERMEASE PROTEIN FECD-RELATED"/>
    <property type="match status" value="1"/>
</dbReference>
<dbReference type="InterPro" id="IPR000522">
    <property type="entry name" value="ABC_transptr_permease_BtuC"/>
</dbReference>
<gene>
    <name evidence="9" type="primary">fhuB</name>
    <name evidence="9" type="ORF">PQJ73_20665</name>
</gene>
<evidence type="ECO:0000256" key="2">
    <source>
        <dbReference type="ARBA" id="ARBA00007935"/>
    </source>
</evidence>
<feature type="transmembrane region" description="Helical" evidence="8">
    <location>
        <begin position="74"/>
        <end position="95"/>
    </location>
</feature>
<feature type="transmembrane region" description="Helical" evidence="8">
    <location>
        <begin position="157"/>
        <end position="180"/>
    </location>
</feature>
<keyword evidence="7 8" id="KW-0472">Membrane</keyword>
<feature type="transmembrane region" description="Helical" evidence="8">
    <location>
        <begin position="494"/>
        <end position="515"/>
    </location>
</feature>
<dbReference type="Pfam" id="PF01032">
    <property type="entry name" value="FecCD"/>
    <property type="match status" value="2"/>
</dbReference>
<dbReference type="Gene3D" id="1.10.3470.10">
    <property type="entry name" value="ABC transporter involved in vitamin B12 uptake, BtuC"/>
    <property type="match status" value="2"/>
</dbReference>
<keyword evidence="6 8" id="KW-1133">Transmembrane helix</keyword>
<comment type="caution">
    <text evidence="9">The sequence shown here is derived from an EMBL/GenBank/DDBJ whole genome shotgun (WGS) entry which is preliminary data.</text>
</comment>
<name>A0ABT5JEJ8_RHOTP</name>
<feature type="transmembrane region" description="Helical" evidence="8">
    <location>
        <begin position="133"/>
        <end position="151"/>
    </location>
</feature>
<dbReference type="EMBL" id="JAQQLI010000037">
    <property type="protein sequence ID" value="MDC7788109.1"/>
    <property type="molecule type" value="Genomic_DNA"/>
</dbReference>
<dbReference type="RefSeq" id="WP_272778947.1">
    <property type="nucleotide sequence ID" value="NZ_JAQQLI010000037.1"/>
</dbReference>
<organism evidence="9 10">
    <name type="scientific">Rhodoplanes tepidamans</name>
    <name type="common">Rhodoplanes cryptolactis</name>
    <dbReference type="NCBI Taxonomy" id="200616"/>
    <lineage>
        <taxon>Bacteria</taxon>
        <taxon>Pseudomonadati</taxon>
        <taxon>Pseudomonadota</taxon>
        <taxon>Alphaproteobacteria</taxon>
        <taxon>Hyphomicrobiales</taxon>
        <taxon>Nitrobacteraceae</taxon>
        <taxon>Rhodoplanes</taxon>
    </lineage>
</organism>
<evidence type="ECO:0000313" key="9">
    <source>
        <dbReference type="EMBL" id="MDC7788109.1"/>
    </source>
</evidence>
<feature type="transmembrane region" description="Helical" evidence="8">
    <location>
        <begin position="653"/>
        <end position="670"/>
    </location>
</feature>
<feature type="transmembrane region" description="Helical" evidence="8">
    <location>
        <begin position="581"/>
        <end position="608"/>
    </location>
</feature>
<comment type="similarity">
    <text evidence="2">Belongs to the binding-protein-dependent transport system permease family. FecCD subfamily.</text>
</comment>
<feature type="transmembrane region" description="Helical" evidence="8">
    <location>
        <begin position="314"/>
        <end position="337"/>
    </location>
</feature>
<protein>
    <submittedName>
        <fullName evidence="9">Fe(3+)-hydroxamate ABC transporter permease FhuB</fullName>
    </submittedName>
</protein>
<accession>A0ABT5JEJ8</accession>
<dbReference type="PANTHER" id="PTHR30472">
    <property type="entry name" value="FERRIC ENTEROBACTIN TRANSPORT SYSTEM PERMEASE PROTEIN"/>
    <property type="match status" value="1"/>
</dbReference>
<reference evidence="9" key="1">
    <citation type="journal article" date="2023" name="Microbiol Resour">
        <title>Genome Sequences of Rhodoplanes serenus and Two Thermotolerant Strains, Rhodoplanes tepidamans and 'Rhodoplanes cryptolactis,' Further Refine the Genus.</title>
        <authorList>
            <person name="Rayyan A.A."/>
            <person name="Kyndt J.A."/>
        </authorList>
    </citation>
    <scope>NUCLEOTIDE SEQUENCE</scope>
    <source>
        <strain evidence="9">DSM 9987</strain>
    </source>
</reference>